<dbReference type="NCBIfam" id="NF000582">
    <property type="entry name" value="PRK00006.1"/>
    <property type="match status" value="1"/>
</dbReference>
<dbReference type="PATRIC" id="fig|29290.4.peg.5670"/>
<dbReference type="PANTHER" id="PTHR30272">
    <property type="entry name" value="3-HYDROXYACYL-[ACYL-CARRIER-PROTEIN] DEHYDRATASE"/>
    <property type="match status" value="1"/>
</dbReference>
<evidence type="ECO:0000313" key="3">
    <source>
        <dbReference type="Proteomes" id="UP000033423"/>
    </source>
</evidence>
<dbReference type="Proteomes" id="UP000033423">
    <property type="component" value="Unassembled WGS sequence"/>
</dbReference>
<dbReference type="PANTHER" id="PTHR30272:SF1">
    <property type="entry name" value="3-HYDROXYACYL-[ACYL-CARRIER-PROTEIN] DEHYDRATASE"/>
    <property type="match status" value="1"/>
</dbReference>
<dbReference type="InterPro" id="IPR013114">
    <property type="entry name" value="FabA_FabZ"/>
</dbReference>
<dbReference type="SUPFAM" id="SSF54637">
    <property type="entry name" value="Thioesterase/thiol ester dehydrase-isomerase"/>
    <property type="match status" value="1"/>
</dbReference>
<sequence length="144" mass="16201">MNDVKAYIPHREPFLFVDEIIEMDDKSIKTKKYIAPGEYFFKGHYPGYPVMPGVLMCEAMMQSGAILIAHCQNKDLLSNVPVVSKINNVKFKNMVLPESTIEMHVELTDKISSAYYLKGKAFVNSKVVVSMDFACALVNKGEDT</sequence>
<dbReference type="InterPro" id="IPR029069">
    <property type="entry name" value="HotDog_dom_sf"/>
</dbReference>
<name>A0A0F3GNL5_9BACT</name>
<evidence type="ECO:0000256" key="1">
    <source>
        <dbReference type="ARBA" id="ARBA00023239"/>
    </source>
</evidence>
<keyword evidence="3" id="KW-1185">Reference proteome</keyword>
<dbReference type="EMBL" id="LACI01001855">
    <property type="protein sequence ID" value="KJU83530.1"/>
    <property type="molecule type" value="Genomic_DNA"/>
</dbReference>
<accession>A0A0F3GNL5</accession>
<keyword evidence="1 2" id="KW-0456">Lyase</keyword>
<dbReference type="Gene3D" id="3.10.129.10">
    <property type="entry name" value="Hotdog Thioesterase"/>
    <property type="match status" value="1"/>
</dbReference>
<dbReference type="GO" id="GO:0016829">
    <property type="term" value="F:lyase activity"/>
    <property type="evidence" value="ECO:0007669"/>
    <property type="project" value="UniProtKB-KW"/>
</dbReference>
<dbReference type="AlphaFoldDB" id="A0A0F3GNL5"/>
<protein>
    <submittedName>
        <fullName evidence="2">Beta-hydroxyacyl-(Acyl-carrier-protein) dehydratase FabA/FabZ</fullName>
        <ecNumber evidence="2">4.2.1.-</ecNumber>
    </submittedName>
</protein>
<gene>
    <name evidence="2" type="ORF">MBAV_004279</name>
</gene>
<organism evidence="2 3">
    <name type="scientific">Candidatus Magnetobacterium bavaricum</name>
    <dbReference type="NCBI Taxonomy" id="29290"/>
    <lineage>
        <taxon>Bacteria</taxon>
        <taxon>Pseudomonadati</taxon>
        <taxon>Nitrospirota</taxon>
        <taxon>Thermodesulfovibrionia</taxon>
        <taxon>Thermodesulfovibrionales</taxon>
        <taxon>Candidatus Magnetobacteriaceae</taxon>
        <taxon>Candidatus Magnetobacterium</taxon>
    </lineage>
</organism>
<proteinExistence type="predicted"/>
<dbReference type="Pfam" id="PF07977">
    <property type="entry name" value="FabA"/>
    <property type="match status" value="1"/>
</dbReference>
<reference evidence="2 3" key="1">
    <citation type="submission" date="2015-02" db="EMBL/GenBank/DDBJ databases">
        <title>Single-cell genomics of uncultivated deep-branching MTB reveals a conserved set of magnetosome genes.</title>
        <authorList>
            <person name="Kolinko S."/>
            <person name="Richter M."/>
            <person name="Glockner F.O."/>
            <person name="Brachmann A."/>
            <person name="Schuler D."/>
        </authorList>
    </citation>
    <scope>NUCLEOTIDE SEQUENCE [LARGE SCALE GENOMIC DNA]</scope>
    <source>
        <strain evidence="2">TM-1</strain>
    </source>
</reference>
<comment type="caution">
    <text evidence="2">The sequence shown here is derived from an EMBL/GenBank/DDBJ whole genome shotgun (WGS) entry which is preliminary data.</text>
</comment>
<evidence type="ECO:0000313" key="2">
    <source>
        <dbReference type="EMBL" id="KJU83530.1"/>
    </source>
</evidence>
<dbReference type="EC" id="4.2.1.-" evidence="2"/>
<dbReference type="CDD" id="cd01288">
    <property type="entry name" value="FabZ"/>
    <property type="match status" value="1"/>
</dbReference>